<evidence type="ECO:0000313" key="1">
    <source>
        <dbReference type="EMBL" id="MBO8435363.1"/>
    </source>
</evidence>
<reference evidence="1" key="1">
    <citation type="submission" date="2020-10" db="EMBL/GenBank/DDBJ databases">
        <authorList>
            <person name="Gilroy R."/>
        </authorList>
    </citation>
    <scope>NUCLEOTIDE SEQUENCE</scope>
    <source>
        <strain evidence="1">7293</strain>
    </source>
</reference>
<dbReference type="AlphaFoldDB" id="A0A9D9DXQ7"/>
<accession>A0A9D9DXQ7</accession>
<name>A0A9D9DXQ7_9SPIO</name>
<reference evidence="1" key="2">
    <citation type="journal article" date="2021" name="PeerJ">
        <title>Extensive microbial diversity within the chicken gut microbiome revealed by metagenomics and culture.</title>
        <authorList>
            <person name="Gilroy R."/>
            <person name="Ravi A."/>
            <person name="Getino M."/>
            <person name="Pursley I."/>
            <person name="Horton D.L."/>
            <person name="Alikhan N.F."/>
            <person name="Baker D."/>
            <person name="Gharbi K."/>
            <person name="Hall N."/>
            <person name="Watson M."/>
            <person name="Adriaenssens E.M."/>
            <person name="Foster-Nyarko E."/>
            <person name="Jarju S."/>
            <person name="Secka A."/>
            <person name="Antonio M."/>
            <person name="Oren A."/>
            <person name="Chaudhuri R.R."/>
            <person name="La Ragione R."/>
            <person name="Hildebrand F."/>
            <person name="Pallen M.J."/>
        </authorList>
    </citation>
    <scope>NUCLEOTIDE SEQUENCE</scope>
    <source>
        <strain evidence="1">7293</strain>
    </source>
</reference>
<protein>
    <submittedName>
        <fullName evidence="1">Uncharacterized protein</fullName>
    </submittedName>
</protein>
<dbReference type="EMBL" id="JADIMT010000002">
    <property type="protein sequence ID" value="MBO8435363.1"/>
    <property type="molecule type" value="Genomic_DNA"/>
</dbReference>
<dbReference type="Proteomes" id="UP000823615">
    <property type="component" value="Unassembled WGS sequence"/>
</dbReference>
<sequence length="469" mass="52482">MAEDISSIAPYAYENEEASSVSSLSRVSVSYESYLSYTKPGSVVFEPLVFESDNGKRFVFKGAELRNLGDGILFCDINSLQEISREPVVHFEETGELDDNGNPILQSSSVVVTVHRDYGNNSALIDTKSDMVYLFSAPNSNSGLWVPTEDERYKCVFSSDSYIFVIARERFSNGNELTLYQIDKREMGNSSLNLVPKTVSSVFSISWIDDISDDYAIVRENSDWFTYYLLDFKNNLSPSIIKPDDFASAASAIMGFDPYWLPFSYSWDYSNTIVEGDYVYNFTGGSFYGYALKVDNGRLSLVNAYDLTAGDRTISGDIKMVSRKERDGGIEAVILLLNSRNDYLFRVFCKDGNIDYELINVPNEYGPVTDCEIVDGTLWWIGNANNQDGSSFCYIEPGSSTIKSIPVPGKPIANGDFTVRDDGSFVFWQYLGSTEIGTFTWNPKEPETEPKMLMMQQAETASVISLDSI</sequence>
<proteinExistence type="predicted"/>
<evidence type="ECO:0000313" key="2">
    <source>
        <dbReference type="Proteomes" id="UP000823615"/>
    </source>
</evidence>
<comment type="caution">
    <text evidence="1">The sequence shown here is derived from an EMBL/GenBank/DDBJ whole genome shotgun (WGS) entry which is preliminary data.</text>
</comment>
<gene>
    <name evidence="1" type="ORF">IAA97_00060</name>
</gene>
<organism evidence="1 2">
    <name type="scientific">Candidatus Ornithospirochaeta stercoripullorum</name>
    <dbReference type="NCBI Taxonomy" id="2840899"/>
    <lineage>
        <taxon>Bacteria</taxon>
        <taxon>Pseudomonadati</taxon>
        <taxon>Spirochaetota</taxon>
        <taxon>Spirochaetia</taxon>
        <taxon>Spirochaetales</taxon>
        <taxon>Spirochaetaceae</taxon>
        <taxon>Spirochaetaceae incertae sedis</taxon>
        <taxon>Candidatus Ornithospirochaeta</taxon>
    </lineage>
</organism>